<proteinExistence type="predicted"/>
<protein>
    <submittedName>
        <fullName evidence="2">Uncharacterized protein</fullName>
    </submittedName>
</protein>
<gene>
    <name evidence="2" type="ORF">WJX84_000608</name>
</gene>
<dbReference type="Proteomes" id="UP001485043">
    <property type="component" value="Unassembled WGS sequence"/>
</dbReference>
<sequence length="149" mass="16157">MSSTAAEPVSEPGAQATLAQTLNHRGARASQEQPSKSRKKQNDSMLSAPSALRLPPRIAAVSPFAAPEVQSSSQTGVSSLQGKGRSMAERLSQQNSDLQPNNPHRTVSWQDDHGRDLASVHEFEQTHTEEDDASMMEGWKSRKACCTVM</sequence>
<organism evidence="2 3">
    <name type="scientific">Apatococcus fuscideae</name>
    <dbReference type="NCBI Taxonomy" id="2026836"/>
    <lineage>
        <taxon>Eukaryota</taxon>
        <taxon>Viridiplantae</taxon>
        <taxon>Chlorophyta</taxon>
        <taxon>core chlorophytes</taxon>
        <taxon>Trebouxiophyceae</taxon>
        <taxon>Chlorellales</taxon>
        <taxon>Chlorellaceae</taxon>
        <taxon>Apatococcus</taxon>
    </lineage>
</organism>
<feature type="region of interest" description="Disordered" evidence="1">
    <location>
        <begin position="1"/>
        <end position="149"/>
    </location>
</feature>
<name>A0AAW1STI6_9CHLO</name>
<comment type="caution">
    <text evidence="2">The sequence shown here is derived from an EMBL/GenBank/DDBJ whole genome shotgun (WGS) entry which is preliminary data.</text>
</comment>
<feature type="compositionally biased region" description="Basic and acidic residues" evidence="1">
    <location>
        <begin position="110"/>
        <end position="128"/>
    </location>
</feature>
<dbReference type="EMBL" id="JALJOV010000951">
    <property type="protein sequence ID" value="KAK9857948.1"/>
    <property type="molecule type" value="Genomic_DNA"/>
</dbReference>
<dbReference type="AlphaFoldDB" id="A0AAW1STI6"/>
<reference evidence="2 3" key="1">
    <citation type="journal article" date="2024" name="Nat. Commun.">
        <title>Phylogenomics reveals the evolutionary origins of lichenization in chlorophyte algae.</title>
        <authorList>
            <person name="Puginier C."/>
            <person name="Libourel C."/>
            <person name="Otte J."/>
            <person name="Skaloud P."/>
            <person name="Haon M."/>
            <person name="Grisel S."/>
            <person name="Petersen M."/>
            <person name="Berrin J.G."/>
            <person name="Delaux P.M."/>
            <person name="Dal Grande F."/>
            <person name="Keller J."/>
        </authorList>
    </citation>
    <scope>NUCLEOTIDE SEQUENCE [LARGE SCALE GENOMIC DNA]</scope>
    <source>
        <strain evidence="2 3">SAG 2523</strain>
    </source>
</reference>
<accession>A0AAW1STI6</accession>
<evidence type="ECO:0000313" key="3">
    <source>
        <dbReference type="Proteomes" id="UP001485043"/>
    </source>
</evidence>
<feature type="compositionally biased region" description="Polar residues" evidence="1">
    <location>
        <begin position="91"/>
        <end position="109"/>
    </location>
</feature>
<evidence type="ECO:0000313" key="2">
    <source>
        <dbReference type="EMBL" id="KAK9857948.1"/>
    </source>
</evidence>
<evidence type="ECO:0000256" key="1">
    <source>
        <dbReference type="SAM" id="MobiDB-lite"/>
    </source>
</evidence>
<keyword evidence="3" id="KW-1185">Reference proteome</keyword>
<feature type="compositionally biased region" description="Polar residues" evidence="1">
    <location>
        <begin position="69"/>
        <end position="81"/>
    </location>
</feature>